<evidence type="ECO:0000313" key="14">
    <source>
        <dbReference type="Proteomes" id="UP000808337"/>
    </source>
</evidence>
<feature type="binding site" evidence="9">
    <location>
        <position position="83"/>
    </location>
    <ligand>
        <name>glycerol</name>
        <dbReference type="ChEBI" id="CHEBI:17754"/>
    </ligand>
</feature>
<comment type="function">
    <text evidence="9">Key enzyme in the regulation of glycerol uptake and metabolism. Catalyzes the phosphorylation of glycerol to yield sn-glycerol 3-phosphate.</text>
</comment>
<evidence type="ECO:0000256" key="2">
    <source>
        <dbReference type="ARBA" id="ARBA00009156"/>
    </source>
</evidence>
<feature type="binding site" evidence="9">
    <location>
        <position position="84"/>
    </location>
    <ligand>
        <name>sn-glycerol 3-phosphate</name>
        <dbReference type="ChEBI" id="CHEBI:57597"/>
    </ligand>
</feature>
<evidence type="ECO:0000259" key="12">
    <source>
        <dbReference type="Pfam" id="PF02782"/>
    </source>
</evidence>
<evidence type="ECO:0000256" key="6">
    <source>
        <dbReference type="ARBA" id="ARBA00022798"/>
    </source>
</evidence>
<evidence type="ECO:0000259" key="11">
    <source>
        <dbReference type="Pfam" id="PF00370"/>
    </source>
</evidence>
<dbReference type="SUPFAM" id="SSF53067">
    <property type="entry name" value="Actin-like ATPase domain"/>
    <property type="match status" value="2"/>
</dbReference>
<comment type="similarity">
    <text evidence="2 9 10">Belongs to the FGGY kinase family.</text>
</comment>
<feature type="binding site" evidence="9">
    <location>
        <position position="14"/>
    </location>
    <ligand>
        <name>ATP</name>
        <dbReference type="ChEBI" id="CHEBI:30616"/>
    </ligand>
</feature>
<feature type="binding site" evidence="9">
    <location>
        <position position="313"/>
    </location>
    <ligand>
        <name>ATP</name>
        <dbReference type="ChEBI" id="CHEBI:30616"/>
    </ligand>
</feature>
<dbReference type="FunFam" id="3.30.420.40:FF:000007">
    <property type="entry name" value="Glycerol kinase"/>
    <property type="match status" value="1"/>
</dbReference>
<feature type="binding site" evidence="9">
    <location>
        <position position="83"/>
    </location>
    <ligand>
        <name>sn-glycerol 3-phosphate</name>
        <dbReference type="ChEBI" id="CHEBI:57597"/>
    </ligand>
</feature>
<dbReference type="CDD" id="cd07786">
    <property type="entry name" value="FGGY_EcGK_like"/>
    <property type="match status" value="1"/>
</dbReference>
<reference evidence="13 14" key="1">
    <citation type="submission" date="2020-10" db="EMBL/GenBank/DDBJ databases">
        <title>Connecting structure to function with the recovery of over 1000 high-quality activated sludge metagenome-assembled genomes encoding full-length rRNA genes using long-read sequencing.</title>
        <authorList>
            <person name="Singleton C.M."/>
            <person name="Petriglieri F."/>
            <person name="Kristensen J.M."/>
            <person name="Kirkegaard R.H."/>
            <person name="Michaelsen T.Y."/>
            <person name="Andersen M.H."/>
            <person name="Karst S.M."/>
            <person name="Dueholm M.S."/>
            <person name="Nielsen P.H."/>
            <person name="Albertsen M."/>
        </authorList>
    </citation>
    <scope>NUCLEOTIDE SEQUENCE [LARGE SCALE GENOMIC DNA]</scope>
    <source>
        <strain evidence="13">Ribe_18-Q3-R11-54_MAXAC.273</strain>
    </source>
</reference>
<feature type="binding site" evidence="9">
    <location>
        <position position="266"/>
    </location>
    <ligand>
        <name>ADP</name>
        <dbReference type="ChEBI" id="CHEBI:456216"/>
    </ligand>
</feature>
<dbReference type="GO" id="GO:0005829">
    <property type="term" value="C:cytosol"/>
    <property type="evidence" value="ECO:0007669"/>
    <property type="project" value="UniProtKB-ARBA"/>
</dbReference>
<dbReference type="EMBL" id="JADKGY010000008">
    <property type="protein sequence ID" value="MBK9983001.1"/>
    <property type="molecule type" value="Genomic_DNA"/>
</dbReference>
<dbReference type="InterPro" id="IPR000577">
    <property type="entry name" value="Carb_kinase_FGGY"/>
</dbReference>
<dbReference type="InterPro" id="IPR018485">
    <property type="entry name" value="FGGY_C"/>
</dbReference>
<evidence type="ECO:0000256" key="8">
    <source>
        <dbReference type="ARBA" id="ARBA00052101"/>
    </source>
</evidence>
<feature type="binding site" evidence="9">
    <location>
        <position position="13"/>
    </location>
    <ligand>
        <name>sn-glycerol 3-phosphate</name>
        <dbReference type="ChEBI" id="CHEBI:57597"/>
    </ligand>
</feature>
<feature type="binding site" evidence="9">
    <location>
        <position position="135"/>
    </location>
    <ligand>
        <name>glycerol</name>
        <dbReference type="ChEBI" id="CHEBI:17754"/>
    </ligand>
</feature>
<dbReference type="GO" id="GO:0005524">
    <property type="term" value="F:ATP binding"/>
    <property type="evidence" value="ECO:0007669"/>
    <property type="project" value="UniProtKB-UniRule"/>
</dbReference>
<dbReference type="NCBIfam" id="TIGR01311">
    <property type="entry name" value="glycerol_kin"/>
    <property type="match status" value="1"/>
</dbReference>
<feature type="binding site" evidence="9">
    <location>
        <position position="309"/>
    </location>
    <ligand>
        <name>ATP</name>
        <dbReference type="ChEBI" id="CHEBI:30616"/>
    </ligand>
</feature>
<feature type="binding site" evidence="9">
    <location>
        <position position="135"/>
    </location>
    <ligand>
        <name>sn-glycerol 3-phosphate</name>
        <dbReference type="ChEBI" id="CHEBI:57597"/>
    </ligand>
</feature>
<accession>A0A9D7SVS0</accession>
<feature type="binding site" evidence="9">
    <location>
        <position position="17"/>
    </location>
    <ligand>
        <name>ADP</name>
        <dbReference type="ChEBI" id="CHEBI:456216"/>
    </ligand>
</feature>
<keyword evidence="6 9" id="KW-0319">Glycerol metabolism</keyword>
<name>A0A9D7SVS0_9BACT</name>
<feature type="binding site" evidence="9">
    <location>
        <position position="244"/>
    </location>
    <ligand>
        <name>sn-glycerol 3-phosphate</name>
        <dbReference type="ChEBI" id="CHEBI:57597"/>
    </ligand>
</feature>
<dbReference type="InterPro" id="IPR018483">
    <property type="entry name" value="Carb_kinase_FGGY_CS"/>
</dbReference>
<feature type="binding site" evidence="9">
    <location>
        <position position="13"/>
    </location>
    <ligand>
        <name>ATP</name>
        <dbReference type="ChEBI" id="CHEBI:30616"/>
    </ligand>
</feature>
<feature type="binding site" evidence="9">
    <location>
        <position position="84"/>
    </location>
    <ligand>
        <name>glycerol</name>
        <dbReference type="ChEBI" id="CHEBI:17754"/>
    </ligand>
</feature>
<feature type="domain" description="Carbohydrate kinase FGGY N-terminal" evidence="11">
    <location>
        <begin position="5"/>
        <end position="251"/>
    </location>
</feature>
<feature type="binding site" evidence="9">
    <location>
        <position position="245"/>
    </location>
    <ligand>
        <name>glycerol</name>
        <dbReference type="ChEBI" id="CHEBI:17754"/>
    </ligand>
</feature>
<dbReference type="InterPro" id="IPR018484">
    <property type="entry name" value="FGGY_N"/>
</dbReference>
<dbReference type="GO" id="GO:0019563">
    <property type="term" value="P:glycerol catabolic process"/>
    <property type="evidence" value="ECO:0007669"/>
    <property type="project" value="UniProtKB-UniRule"/>
</dbReference>
<comment type="activity regulation">
    <text evidence="9">Inhibited by fructose 1,6-bisphosphate (FBP).</text>
</comment>
<keyword evidence="5 9" id="KW-0418">Kinase</keyword>
<dbReference type="AlphaFoldDB" id="A0A9D7SVS0"/>
<evidence type="ECO:0000313" key="13">
    <source>
        <dbReference type="EMBL" id="MBK9983001.1"/>
    </source>
</evidence>
<dbReference type="GO" id="GO:0004370">
    <property type="term" value="F:glycerol kinase activity"/>
    <property type="evidence" value="ECO:0007669"/>
    <property type="project" value="UniProtKB-UniRule"/>
</dbReference>
<dbReference type="Pfam" id="PF00370">
    <property type="entry name" value="FGGY_N"/>
    <property type="match status" value="1"/>
</dbReference>
<comment type="catalytic activity">
    <reaction evidence="8 9">
        <text>glycerol + ATP = sn-glycerol 3-phosphate + ADP + H(+)</text>
        <dbReference type="Rhea" id="RHEA:21644"/>
        <dbReference type="ChEBI" id="CHEBI:15378"/>
        <dbReference type="ChEBI" id="CHEBI:17754"/>
        <dbReference type="ChEBI" id="CHEBI:30616"/>
        <dbReference type="ChEBI" id="CHEBI:57597"/>
        <dbReference type="ChEBI" id="CHEBI:456216"/>
        <dbReference type="EC" id="2.7.1.30"/>
    </reaction>
</comment>
<dbReference type="InterPro" id="IPR005999">
    <property type="entry name" value="Glycerol_kin"/>
</dbReference>
<evidence type="ECO:0000256" key="1">
    <source>
        <dbReference type="ARBA" id="ARBA00005190"/>
    </source>
</evidence>
<organism evidence="13 14">
    <name type="scientific">Candidatus Opimibacter skivensis</name>
    <dbReference type="NCBI Taxonomy" id="2982028"/>
    <lineage>
        <taxon>Bacteria</taxon>
        <taxon>Pseudomonadati</taxon>
        <taxon>Bacteroidota</taxon>
        <taxon>Saprospiria</taxon>
        <taxon>Saprospirales</taxon>
        <taxon>Saprospiraceae</taxon>
        <taxon>Candidatus Opimibacter</taxon>
    </lineage>
</organism>
<gene>
    <name evidence="9 13" type="primary">glpK</name>
    <name evidence="13" type="ORF">IPP15_11360</name>
</gene>
<feature type="binding site" evidence="9">
    <location>
        <position position="309"/>
    </location>
    <ligand>
        <name>ADP</name>
        <dbReference type="ChEBI" id="CHEBI:456216"/>
    </ligand>
</feature>
<comment type="pathway">
    <text evidence="1 9">Polyol metabolism; glycerol degradation via glycerol kinase pathway; sn-glycerol 3-phosphate from glycerol: step 1/1.</text>
</comment>
<dbReference type="HAMAP" id="MF_00186">
    <property type="entry name" value="Glycerol_kin"/>
    <property type="match status" value="1"/>
</dbReference>
<keyword evidence="3 9" id="KW-0808">Transferase</keyword>
<comment type="caution">
    <text evidence="13">The sequence shown here is derived from an EMBL/GenBank/DDBJ whole genome shotgun (WGS) entry which is preliminary data.</text>
</comment>
<evidence type="ECO:0000256" key="4">
    <source>
        <dbReference type="ARBA" id="ARBA00022741"/>
    </source>
</evidence>
<evidence type="ECO:0000256" key="3">
    <source>
        <dbReference type="ARBA" id="ARBA00022679"/>
    </source>
</evidence>
<dbReference type="InterPro" id="IPR043129">
    <property type="entry name" value="ATPase_NBD"/>
</dbReference>
<dbReference type="PANTHER" id="PTHR10196:SF69">
    <property type="entry name" value="GLYCEROL KINASE"/>
    <property type="match status" value="1"/>
</dbReference>
<evidence type="ECO:0000256" key="9">
    <source>
        <dbReference type="HAMAP-Rule" id="MF_00186"/>
    </source>
</evidence>
<dbReference type="Gene3D" id="3.30.420.40">
    <property type="match status" value="2"/>
</dbReference>
<dbReference type="Pfam" id="PF02782">
    <property type="entry name" value="FGGY_C"/>
    <property type="match status" value="1"/>
</dbReference>
<evidence type="ECO:0000256" key="10">
    <source>
        <dbReference type="RuleBase" id="RU003733"/>
    </source>
</evidence>
<dbReference type="Proteomes" id="UP000808337">
    <property type="component" value="Unassembled WGS sequence"/>
</dbReference>
<dbReference type="PROSITE" id="PS00445">
    <property type="entry name" value="FGGY_KINASES_2"/>
    <property type="match status" value="1"/>
</dbReference>
<evidence type="ECO:0000256" key="7">
    <source>
        <dbReference type="ARBA" id="ARBA00022840"/>
    </source>
</evidence>
<dbReference type="EC" id="2.7.1.30" evidence="9"/>
<proteinExistence type="inferred from homology"/>
<feature type="domain" description="Carbohydrate kinase FGGY C-terminal" evidence="12">
    <location>
        <begin position="261"/>
        <end position="448"/>
    </location>
</feature>
<evidence type="ECO:0000256" key="5">
    <source>
        <dbReference type="ARBA" id="ARBA00022777"/>
    </source>
</evidence>
<dbReference type="PROSITE" id="PS00933">
    <property type="entry name" value="FGGY_KINASES_1"/>
    <property type="match status" value="1"/>
</dbReference>
<keyword evidence="7 9" id="KW-0067">ATP-binding</keyword>
<feature type="binding site" evidence="9">
    <location>
        <position position="266"/>
    </location>
    <ligand>
        <name>ATP</name>
        <dbReference type="ChEBI" id="CHEBI:30616"/>
    </ligand>
</feature>
<dbReference type="NCBIfam" id="NF000756">
    <property type="entry name" value="PRK00047.1"/>
    <property type="match status" value="1"/>
</dbReference>
<dbReference type="FunFam" id="3.30.420.40:FF:000008">
    <property type="entry name" value="Glycerol kinase"/>
    <property type="match status" value="1"/>
</dbReference>
<dbReference type="GO" id="GO:0006072">
    <property type="term" value="P:glycerol-3-phosphate metabolic process"/>
    <property type="evidence" value="ECO:0007669"/>
    <property type="project" value="InterPro"/>
</dbReference>
<feature type="binding site" evidence="9">
    <location>
        <position position="244"/>
    </location>
    <ligand>
        <name>glycerol</name>
        <dbReference type="ChEBI" id="CHEBI:17754"/>
    </ligand>
</feature>
<feature type="binding site" evidence="9">
    <location>
        <position position="414"/>
    </location>
    <ligand>
        <name>ADP</name>
        <dbReference type="ChEBI" id="CHEBI:456216"/>
    </ligand>
</feature>
<dbReference type="PANTHER" id="PTHR10196">
    <property type="entry name" value="SUGAR KINASE"/>
    <property type="match status" value="1"/>
</dbReference>
<feature type="binding site" evidence="9">
    <location>
        <position position="13"/>
    </location>
    <ligand>
        <name>ADP</name>
        <dbReference type="ChEBI" id="CHEBI:456216"/>
    </ligand>
</feature>
<feature type="binding site" evidence="9">
    <location>
        <position position="410"/>
    </location>
    <ligand>
        <name>ADP</name>
        <dbReference type="ChEBI" id="CHEBI:456216"/>
    </ligand>
</feature>
<dbReference type="PIRSF" id="PIRSF000538">
    <property type="entry name" value="GlpK"/>
    <property type="match status" value="1"/>
</dbReference>
<keyword evidence="4 9" id="KW-0547">Nucleotide-binding</keyword>
<sequence>MISSYILALDQGTTSSRSILFDKKGNIVAVSQREFRQIYPQPGWVEHDAEEIWTTQVGTIAEVIAKAGISMKQIAGIGITNQRETTVVWDRKTGKPIYNAIVWQDRRTARYCDELNAGGKAELIRSKTGLIIDAYFSATKVKWILDNVLGAKDKAEKGELAFGTIDSWLVWNLTGGAIHITDVSNASRTMIFDIHTCQWSMELLDLFEIPQSMLPEVRSSSEVYGMTGSIIPESNIPISGIAGDQQAALFGQMCINPGMVKNTYGTGCFMLMNTGEKAIHSKNNLLTTIAWRIGNKTVYALEGSVFIAGAAVQWLRDGLKIIRSSGEVEVLIDRVEDNGGVYVVPAFAGLGAPHWNQHARGSVFGLTRGSNDAHIARAVIESIAYQTYDVLKSMEADAQIKIAELRVDGGATVNNRLMQFQSDILNTKVARPVVTETTALGAAYLAGLGVGYWENMESIQEQWQVDKTFTPQMEDSARQGLLSGWQRAVKASIAWADMPSDHLVVRK</sequence>
<feature type="binding site" evidence="9">
    <location>
        <position position="15"/>
    </location>
    <ligand>
        <name>ATP</name>
        <dbReference type="ChEBI" id="CHEBI:30616"/>
    </ligand>
</feature>
<feature type="binding site" evidence="9">
    <location>
        <position position="410"/>
    </location>
    <ligand>
        <name>ATP</name>
        <dbReference type="ChEBI" id="CHEBI:30616"/>
    </ligand>
</feature>
<protein>
    <recommendedName>
        <fullName evidence="9">Glycerol kinase</fullName>
        <ecNumber evidence="9">2.7.1.30</ecNumber>
    </recommendedName>
    <alternativeName>
        <fullName evidence="9">ATP:glycerol 3-phosphotransferase</fullName>
    </alternativeName>
    <alternativeName>
        <fullName evidence="9">Glycerokinase</fullName>
        <shortName evidence="9">GK</shortName>
    </alternativeName>
</protein>